<accession>A0A433X1G0</accession>
<dbReference type="PROSITE" id="PS50995">
    <property type="entry name" value="HTH_MARR_2"/>
    <property type="match status" value="1"/>
</dbReference>
<keyword evidence="4" id="KW-1185">Reference proteome</keyword>
<protein>
    <submittedName>
        <fullName evidence="3">MarR family transcriptional regulator</fullName>
    </submittedName>
</protein>
<dbReference type="Proteomes" id="UP000272464">
    <property type="component" value="Unassembled WGS sequence"/>
</dbReference>
<dbReference type="PANTHER" id="PTHR33164:SF43">
    <property type="entry name" value="HTH-TYPE TRANSCRIPTIONAL REPRESSOR YETL"/>
    <property type="match status" value="1"/>
</dbReference>
<organism evidence="3 4">
    <name type="scientific">Paenibacillus zeisoli</name>
    <dbReference type="NCBI Taxonomy" id="2496267"/>
    <lineage>
        <taxon>Bacteria</taxon>
        <taxon>Bacillati</taxon>
        <taxon>Bacillota</taxon>
        <taxon>Bacilli</taxon>
        <taxon>Bacillales</taxon>
        <taxon>Paenibacillaceae</taxon>
        <taxon>Paenibacillus</taxon>
    </lineage>
</organism>
<evidence type="ECO:0000313" key="4">
    <source>
        <dbReference type="Proteomes" id="UP000272464"/>
    </source>
</evidence>
<dbReference type="GO" id="GO:0003700">
    <property type="term" value="F:DNA-binding transcription factor activity"/>
    <property type="evidence" value="ECO:0007669"/>
    <property type="project" value="InterPro"/>
</dbReference>
<dbReference type="SUPFAM" id="SSF46785">
    <property type="entry name" value="Winged helix' DNA-binding domain"/>
    <property type="match status" value="1"/>
</dbReference>
<evidence type="ECO:0000313" key="3">
    <source>
        <dbReference type="EMBL" id="RUT27911.1"/>
    </source>
</evidence>
<keyword evidence="1" id="KW-0238">DNA-binding</keyword>
<dbReference type="EMBL" id="RZNX01000013">
    <property type="protein sequence ID" value="RUT27911.1"/>
    <property type="molecule type" value="Genomic_DNA"/>
</dbReference>
<dbReference type="Gene3D" id="1.10.10.10">
    <property type="entry name" value="Winged helix-like DNA-binding domain superfamily/Winged helix DNA-binding domain"/>
    <property type="match status" value="1"/>
</dbReference>
<dbReference type="Pfam" id="PF01047">
    <property type="entry name" value="MarR"/>
    <property type="match status" value="1"/>
</dbReference>
<dbReference type="RefSeq" id="WP_127200831.1">
    <property type="nucleotide sequence ID" value="NZ_RZNX01000013.1"/>
</dbReference>
<feature type="domain" description="HTH marR-type" evidence="2">
    <location>
        <begin position="39"/>
        <end position="174"/>
    </location>
</feature>
<dbReference type="AlphaFoldDB" id="A0A433X1G0"/>
<dbReference type="PANTHER" id="PTHR33164">
    <property type="entry name" value="TRANSCRIPTIONAL REGULATOR, MARR FAMILY"/>
    <property type="match status" value="1"/>
</dbReference>
<evidence type="ECO:0000259" key="2">
    <source>
        <dbReference type="PROSITE" id="PS50995"/>
    </source>
</evidence>
<evidence type="ECO:0000256" key="1">
    <source>
        <dbReference type="ARBA" id="ARBA00023125"/>
    </source>
</evidence>
<comment type="caution">
    <text evidence="3">The sequence shown here is derived from an EMBL/GenBank/DDBJ whole genome shotgun (WGS) entry which is preliminary data.</text>
</comment>
<reference evidence="3 4" key="1">
    <citation type="submission" date="2018-12" db="EMBL/GenBank/DDBJ databases">
        <authorList>
            <person name="Sun L."/>
            <person name="Chen Z."/>
        </authorList>
    </citation>
    <scope>NUCLEOTIDE SEQUENCE [LARGE SCALE GENOMIC DNA]</scope>
    <source>
        <strain evidence="3 4">3-5-3</strain>
    </source>
</reference>
<sequence length="184" mass="20673">MRKKIEKEYSVDKQLPKLGIEPYLQLMGKTASEETDQASAHIGLLLLWIGDNLQDKMDLDLSAYGITESKLDLLLLLILHQNHGEINPSAIAERLGIRRASATALLDWLESRSWIQRKADENNRRMVHVTITPEGRGLVEQVLPTFWSACASFIADLDQGEQALLQKVLTKLNASVERKMGVGR</sequence>
<dbReference type="OrthoDB" id="2732348at2"/>
<dbReference type="SMART" id="SM00347">
    <property type="entry name" value="HTH_MARR"/>
    <property type="match status" value="1"/>
</dbReference>
<gene>
    <name evidence="3" type="ORF">EJP77_18930</name>
</gene>
<dbReference type="InterPro" id="IPR039422">
    <property type="entry name" value="MarR/SlyA-like"/>
</dbReference>
<dbReference type="PRINTS" id="PR00598">
    <property type="entry name" value="HTHMARR"/>
</dbReference>
<dbReference type="InterPro" id="IPR036390">
    <property type="entry name" value="WH_DNA-bd_sf"/>
</dbReference>
<dbReference type="GO" id="GO:0003677">
    <property type="term" value="F:DNA binding"/>
    <property type="evidence" value="ECO:0007669"/>
    <property type="project" value="UniProtKB-KW"/>
</dbReference>
<dbReference type="GO" id="GO:0006950">
    <property type="term" value="P:response to stress"/>
    <property type="evidence" value="ECO:0007669"/>
    <property type="project" value="TreeGrafter"/>
</dbReference>
<dbReference type="InterPro" id="IPR000835">
    <property type="entry name" value="HTH_MarR-typ"/>
</dbReference>
<name>A0A433X1G0_9BACL</name>
<proteinExistence type="predicted"/>
<dbReference type="InterPro" id="IPR036388">
    <property type="entry name" value="WH-like_DNA-bd_sf"/>
</dbReference>